<organism evidence="9 10">
    <name type="scientific">Phenylobacterium kunshanense</name>
    <dbReference type="NCBI Taxonomy" id="1445034"/>
    <lineage>
        <taxon>Bacteria</taxon>
        <taxon>Pseudomonadati</taxon>
        <taxon>Pseudomonadota</taxon>
        <taxon>Alphaproteobacteria</taxon>
        <taxon>Caulobacterales</taxon>
        <taxon>Caulobacteraceae</taxon>
        <taxon>Phenylobacterium</taxon>
    </lineage>
</organism>
<reference evidence="9 10" key="1">
    <citation type="submission" date="2018-05" db="EMBL/GenBank/DDBJ databases">
        <authorList>
            <person name="Lanie J.A."/>
            <person name="Ng W.-L."/>
            <person name="Kazmierczak K.M."/>
            <person name="Andrzejewski T.M."/>
            <person name="Davidsen T.M."/>
            <person name="Wayne K.J."/>
            <person name="Tettelin H."/>
            <person name="Glass J.I."/>
            <person name="Rusch D."/>
            <person name="Podicherti R."/>
            <person name="Tsui H.-C.T."/>
            <person name="Winkler M.E."/>
        </authorList>
    </citation>
    <scope>NUCLEOTIDE SEQUENCE [LARGE SCALE GENOMIC DNA]</scope>
    <source>
        <strain evidence="9 10">BUT-10</strain>
    </source>
</reference>
<dbReference type="InterPro" id="IPR036909">
    <property type="entry name" value="Cyt_c-like_dom_sf"/>
</dbReference>
<evidence type="ECO:0000256" key="7">
    <source>
        <dbReference type="SAM" id="SignalP"/>
    </source>
</evidence>
<dbReference type="RefSeq" id="WP_111276507.1">
    <property type="nucleotide sequence ID" value="NZ_QFYS01000005.1"/>
</dbReference>
<keyword evidence="3 6" id="KW-0479">Metal-binding</keyword>
<keyword evidence="2 6" id="KW-0349">Heme</keyword>
<accession>A0A328BE01</accession>
<comment type="caution">
    <text evidence="9">The sequence shown here is derived from an EMBL/GenBank/DDBJ whole genome shotgun (WGS) entry which is preliminary data.</text>
</comment>
<dbReference type="GO" id="GO:0046872">
    <property type="term" value="F:metal ion binding"/>
    <property type="evidence" value="ECO:0007669"/>
    <property type="project" value="UniProtKB-KW"/>
</dbReference>
<dbReference type="Gene3D" id="1.10.760.10">
    <property type="entry name" value="Cytochrome c-like domain"/>
    <property type="match status" value="1"/>
</dbReference>
<keyword evidence="10" id="KW-1185">Reference proteome</keyword>
<dbReference type="PROSITE" id="PS51007">
    <property type="entry name" value="CYTC"/>
    <property type="match status" value="1"/>
</dbReference>
<dbReference type="GO" id="GO:0020037">
    <property type="term" value="F:heme binding"/>
    <property type="evidence" value="ECO:0007669"/>
    <property type="project" value="InterPro"/>
</dbReference>
<sequence>MFRSRPLIRAAAIGLGAVVALSTGAAAGAAARAGGPEAAKAEVEAGRKLFIRCAACHATRSEGSGFFAGPHLAGVVGRPAASVAGFAYSAELKALGITWTEAELDRLLTAPQSVVPGLCLPFTGFPKAADRKAMIAYLKFTAP</sequence>
<name>A0A328BE01_9CAUL</name>
<evidence type="ECO:0000256" key="1">
    <source>
        <dbReference type="ARBA" id="ARBA00022448"/>
    </source>
</evidence>
<dbReference type="GO" id="GO:0009055">
    <property type="term" value="F:electron transfer activity"/>
    <property type="evidence" value="ECO:0007669"/>
    <property type="project" value="InterPro"/>
</dbReference>
<dbReference type="PANTHER" id="PTHR11961">
    <property type="entry name" value="CYTOCHROME C"/>
    <property type="match status" value="1"/>
</dbReference>
<keyword evidence="7" id="KW-0732">Signal</keyword>
<evidence type="ECO:0000313" key="9">
    <source>
        <dbReference type="EMBL" id="RAK64969.1"/>
    </source>
</evidence>
<dbReference type="AlphaFoldDB" id="A0A328BE01"/>
<dbReference type="Pfam" id="PF00034">
    <property type="entry name" value="Cytochrom_C"/>
    <property type="match status" value="1"/>
</dbReference>
<keyword evidence="5 6" id="KW-0408">Iron</keyword>
<feature type="chain" id="PRO_5016241862" evidence="7">
    <location>
        <begin position="26"/>
        <end position="143"/>
    </location>
</feature>
<dbReference type="InterPro" id="IPR009056">
    <property type="entry name" value="Cyt_c-like_dom"/>
</dbReference>
<evidence type="ECO:0000256" key="3">
    <source>
        <dbReference type="ARBA" id="ARBA00022723"/>
    </source>
</evidence>
<evidence type="ECO:0000256" key="6">
    <source>
        <dbReference type="PROSITE-ProRule" id="PRU00433"/>
    </source>
</evidence>
<evidence type="ECO:0000256" key="4">
    <source>
        <dbReference type="ARBA" id="ARBA00022982"/>
    </source>
</evidence>
<dbReference type="Proteomes" id="UP000249524">
    <property type="component" value="Unassembled WGS sequence"/>
</dbReference>
<keyword evidence="4" id="KW-0249">Electron transport</keyword>
<protein>
    <submittedName>
        <fullName evidence="9">Cytochrome c family protein</fullName>
    </submittedName>
</protein>
<keyword evidence="1" id="KW-0813">Transport</keyword>
<dbReference type="EMBL" id="QFYS01000005">
    <property type="protein sequence ID" value="RAK64969.1"/>
    <property type="molecule type" value="Genomic_DNA"/>
</dbReference>
<evidence type="ECO:0000256" key="5">
    <source>
        <dbReference type="ARBA" id="ARBA00023004"/>
    </source>
</evidence>
<dbReference type="PRINTS" id="PR00604">
    <property type="entry name" value="CYTCHRMECIAB"/>
</dbReference>
<dbReference type="OrthoDB" id="9805828at2"/>
<gene>
    <name evidence="9" type="ORF">DJ019_13265</name>
</gene>
<evidence type="ECO:0000259" key="8">
    <source>
        <dbReference type="PROSITE" id="PS51007"/>
    </source>
</evidence>
<feature type="signal peptide" evidence="7">
    <location>
        <begin position="1"/>
        <end position="25"/>
    </location>
</feature>
<feature type="domain" description="Cytochrome c" evidence="8">
    <location>
        <begin position="41"/>
        <end position="142"/>
    </location>
</feature>
<dbReference type="InterPro" id="IPR002327">
    <property type="entry name" value="Cyt_c_1A/1B"/>
</dbReference>
<dbReference type="SUPFAM" id="SSF46626">
    <property type="entry name" value="Cytochrome c"/>
    <property type="match status" value="1"/>
</dbReference>
<evidence type="ECO:0000256" key="2">
    <source>
        <dbReference type="ARBA" id="ARBA00022617"/>
    </source>
</evidence>
<evidence type="ECO:0000313" key="10">
    <source>
        <dbReference type="Proteomes" id="UP000249524"/>
    </source>
</evidence>
<proteinExistence type="predicted"/>